<dbReference type="RefSeq" id="XP_032824989.1">
    <property type="nucleotide sequence ID" value="XM_032969098.1"/>
</dbReference>
<feature type="chain" id="PRO_5042620516" evidence="2">
    <location>
        <begin position="31"/>
        <end position="1260"/>
    </location>
</feature>
<dbReference type="Pfam" id="PF03572">
    <property type="entry name" value="Peptidase_S41"/>
    <property type="match status" value="4"/>
</dbReference>
<dbReference type="InterPro" id="IPR005151">
    <property type="entry name" value="Tail-specific_protease"/>
</dbReference>
<dbReference type="Gene3D" id="3.90.226.10">
    <property type="entry name" value="2-enoyl-CoA Hydratase, Chain A, domain 1"/>
    <property type="match status" value="4"/>
</dbReference>
<dbReference type="Gene3D" id="3.30.750.44">
    <property type="match status" value="4"/>
</dbReference>
<dbReference type="GO" id="GO:0008236">
    <property type="term" value="F:serine-type peptidase activity"/>
    <property type="evidence" value="ECO:0007669"/>
    <property type="project" value="InterPro"/>
</dbReference>
<dbReference type="KEGG" id="pmrn:116950923"/>
<evidence type="ECO:0000313" key="4">
    <source>
        <dbReference type="Proteomes" id="UP001318040"/>
    </source>
</evidence>
<evidence type="ECO:0000313" key="5">
    <source>
        <dbReference type="RefSeq" id="XP_032824989.1"/>
    </source>
</evidence>
<dbReference type="SMART" id="SM00245">
    <property type="entry name" value="TSPc"/>
    <property type="match status" value="4"/>
</dbReference>
<feature type="compositionally biased region" description="Acidic residues" evidence="1">
    <location>
        <begin position="105"/>
        <end position="121"/>
    </location>
</feature>
<feature type="domain" description="Tail specific protease" evidence="3">
    <location>
        <begin position="730"/>
        <end position="927"/>
    </location>
</feature>
<dbReference type="GO" id="GO:0006508">
    <property type="term" value="P:proteolysis"/>
    <property type="evidence" value="ECO:0007669"/>
    <property type="project" value="InterPro"/>
</dbReference>
<dbReference type="CDD" id="cd07563">
    <property type="entry name" value="Peptidase_S41_IRBP"/>
    <property type="match status" value="4"/>
</dbReference>
<dbReference type="PANTHER" id="PTHR11261">
    <property type="entry name" value="INTERPHOTORECEPTOR RETINOID-BINDING PROTEIN"/>
    <property type="match status" value="1"/>
</dbReference>
<dbReference type="Proteomes" id="UP001318040">
    <property type="component" value="Chromosome 41"/>
</dbReference>
<dbReference type="AlphaFoldDB" id="A0AAJ7X827"/>
<evidence type="ECO:0000256" key="2">
    <source>
        <dbReference type="SAM" id="SignalP"/>
    </source>
</evidence>
<accession>A0AAJ7X827</accession>
<organism evidence="4 5">
    <name type="scientific">Petromyzon marinus</name>
    <name type="common">Sea lamprey</name>
    <dbReference type="NCBI Taxonomy" id="7757"/>
    <lineage>
        <taxon>Eukaryota</taxon>
        <taxon>Metazoa</taxon>
        <taxon>Chordata</taxon>
        <taxon>Craniata</taxon>
        <taxon>Vertebrata</taxon>
        <taxon>Cyclostomata</taxon>
        <taxon>Hyperoartia</taxon>
        <taxon>Petromyzontiformes</taxon>
        <taxon>Petromyzontidae</taxon>
        <taxon>Petromyzon</taxon>
    </lineage>
</organism>
<keyword evidence="2" id="KW-0732">Signal</keyword>
<feature type="domain" description="Tail specific protease" evidence="3">
    <location>
        <begin position="1031"/>
        <end position="1224"/>
    </location>
</feature>
<dbReference type="SUPFAM" id="SSF52096">
    <property type="entry name" value="ClpP/crotonase"/>
    <property type="match status" value="4"/>
</dbReference>
<reference evidence="5" key="1">
    <citation type="submission" date="2025-08" db="UniProtKB">
        <authorList>
            <consortium name="RefSeq"/>
        </authorList>
    </citation>
    <scope>IDENTIFICATION</scope>
    <source>
        <tissue evidence="5">Sperm</tissue>
    </source>
</reference>
<evidence type="ECO:0000259" key="3">
    <source>
        <dbReference type="SMART" id="SM00245"/>
    </source>
</evidence>
<dbReference type="PANTHER" id="PTHR11261:SF3">
    <property type="entry name" value="RETINOL-BINDING PROTEIN 3"/>
    <property type="match status" value="1"/>
</dbReference>
<feature type="region of interest" description="Disordered" evidence="1">
    <location>
        <begin position="104"/>
        <end position="123"/>
    </location>
</feature>
<dbReference type="InterPro" id="IPR029045">
    <property type="entry name" value="ClpP/crotonase-like_dom_sf"/>
</dbReference>
<feature type="domain" description="Tail specific protease" evidence="3">
    <location>
        <begin position="431"/>
        <end position="627"/>
    </location>
</feature>
<name>A0AAJ7X827_PETMA</name>
<proteinExistence type="predicted"/>
<feature type="signal peptide" evidence="2">
    <location>
        <begin position="1"/>
        <end position="30"/>
    </location>
</feature>
<keyword evidence="4" id="KW-1185">Reference proteome</keyword>
<sequence length="1260" mass="138378">MAGSREQRTAFSTRLLLLLLLPLATCPSQAPYKFDTAVVLHLAKVLLDNYCIPENLVGMDEAIQRAVDNGELLGVSDPESAASALTEGIQAALNDPRIAVSYVPDVDDDGDREEGDAEGWDAGEQHRPTTFEELLATIPQKTSFAVLDGNVGYLRADEIISEATIKKLGPVIVQRIWNRLVDTDTFVLDLRYNSHGDITGLPYLVSCFCEPRPVVHLDTVYYRPTNESKEIWSLPDLQGARFAKHKDVFVLVSANTEGVAENVAYVLKHLHRATVIGEQTAGGSLEVERFRLGDSRFFVTVPTARSQSPLTGRSWELTGVFPCVSAPSERALDKALEILNARGVARKAVEAAGELLLSSYTFVERASAIADHLSWSEYGSVVSVEDLTSKLTQDLQSVAEDPRLVVSNREPEWPPLAQPIPPGPPAPLPDDEQMLEAIVDSAFKVEVLEGNIGYLRFDEFGDASAVMKLRKQLVSKVWERIHPTDDVIIDLRYNLGGSSTAIPIVLSYFQDASPPVHFYTVYDRLRNVTAEFHTVSNLTSQLYGSKKGVYLLTSQHTATAAEEFTYLMQSLNRATIVGEITSGRLAHSLAFRLSDTGLYMTVPIVNFIDNNDEYWLGGGVVPDAIVLAENALDAAKEIIEFHAKMASLLELAGALVEGYYAMLSDGENATAEILLKYREGWYRSVVDYEALASQLTSDLHEIWGDHRLHAFYSDLQIERMDEDKTPSVPSPEELSVLIDTVFKVDILANNVGYLRFDMMTDAEVLKHVGPQLVEKVWNKISSTRSLVIDVRYNMGGYSTSIPILCSYFFDASPPRHLYTVFDRPSRSSTQVFTVPRVLGQRYGASKDVYILTSHMTGSAGEILTRVMSDLKRATVIGEPTAGGSLSTGTYRIGDSRLYVFIPNQAGVSPSGGRTWSVAGVEPHVQTKASEALQSALRMVALRADAPSILRTVGKLVADGYSRAEAALGVPSKLAALLEAGEYGALRSEEELAFKLTVHLQLITGDRHLKAVCVPEHATDRMPGIVPMQMPPTESFEDLIKFSFITDVLEGNIGYLRFDLFSDLEALEHVAHLLVEHVWKKICDTEILIIDLRYNVGGPISSIPTLASYLFDEDQPVLLDSVYTRRSNTTQQLWTIARLPGKRYGSRKPVLVLTSRQTLGAAEEFAAVLKRLGRALLIGETTGVGCLPPHTYHVDGTHLYLAVPGQRSLLARWERTGVSPHVPVAPQAALLKAKQLARHRLAAAPPATTAAPPPPPPELVG</sequence>
<dbReference type="CTD" id="5949"/>
<feature type="domain" description="Tail specific protease" evidence="3">
    <location>
        <begin position="130"/>
        <end position="327"/>
    </location>
</feature>
<gene>
    <name evidence="5" type="primary">RBP3</name>
</gene>
<protein>
    <submittedName>
        <fullName evidence="5">Retinol-binding protein 3</fullName>
    </submittedName>
</protein>
<dbReference type="Pfam" id="PF11918">
    <property type="entry name" value="Peptidase_S41_N"/>
    <property type="match status" value="4"/>
</dbReference>
<evidence type="ECO:0000256" key="1">
    <source>
        <dbReference type="SAM" id="MobiDB-lite"/>
    </source>
</evidence>